<comment type="caution">
    <text evidence="2">The sequence shown here is derived from an EMBL/GenBank/DDBJ whole genome shotgun (WGS) entry which is preliminary data.</text>
</comment>
<organism evidence="2 3">
    <name type="scientific">Mucuna pruriens</name>
    <name type="common">Velvet bean</name>
    <name type="synonym">Dolichos pruriens</name>
    <dbReference type="NCBI Taxonomy" id="157652"/>
    <lineage>
        <taxon>Eukaryota</taxon>
        <taxon>Viridiplantae</taxon>
        <taxon>Streptophyta</taxon>
        <taxon>Embryophyta</taxon>
        <taxon>Tracheophyta</taxon>
        <taxon>Spermatophyta</taxon>
        <taxon>Magnoliopsida</taxon>
        <taxon>eudicotyledons</taxon>
        <taxon>Gunneridae</taxon>
        <taxon>Pentapetalae</taxon>
        <taxon>rosids</taxon>
        <taxon>fabids</taxon>
        <taxon>Fabales</taxon>
        <taxon>Fabaceae</taxon>
        <taxon>Papilionoideae</taxon>
        <taxon>50 kb inversion clade</taxon>
        <taxon>NPAAA clade</taxon>
        <taxon>indigoferoid/millettioid clade</taxon>
        <taxon>Phaseoleae</taxon>
        <taxon>Mucuna</taxon>
    </lineage>
</organism>
<evidence type="ECO:0000259" key="1">
    <source>
        <dbReference type="Pfam" id="PF07727"/>
    </source>
</evidence>
<sequence length="124" mass="14264">MVENGYSKRKKVSKASDLELEQLDVKTIFLHGELKETIYMKVLGNGIKNLMTYYVNEISKGCKDFSLSMLYVDDTLLASSRNDEINRLKSKLNSEFETKELGEAKRILGMDISRNRSKEELFLS</sequence>
<dbReference type="Pfam" id="PF07727">
    <property type="entry name" value="RVT_2"/>
    <property type="match status" value="1"/>
</dbReference>
<accession>A0A371H751</accession>
<name>A0A371H751_MUCPR</name>
<dbReference type="AlphaFoldDB" id="A0A371H751"/>
<dbReference type="OrthoDB" id="1692315at2759"/>
<dbReference type="EMBL" id="QJKJ01003414">
    <property type="protein sequence ID" value="RDX98607.1"/>
    <property type="molecule type" value="Genomic_DNA"/>
</dbReference>
<keyword evidence="3" id="KW-1185">Reference proteome</keyword>
<feature type="domain" description="Reverse transcriptase Ty1/copia-type" evidence="1">
    <location>
        <begin position="68"/>
        <end position="115"/>
    </location>
</feature>
<gene>
    <name evidence="2" type="ORF">CR513_18456</name>
</gene>
<dbReference type="Proteomes" id="UP000257109">
    <property type="component" value="Unassembled WGS sequence"/>
</dbReference>
<feature type="non-terminal residue" evidence="2">
    <location>
        <position position="1"/>
    </location>
</feature>
<proteinExistence type="predicted"/>
<evidence type="ECO:0000313" key="2">
    <source>
        <dbReference type="EMBL" id="RDX98607.1"/>
    </source>
</evidence>
<protein>
    <recommendedName>
        <fullName evidence="1">Reverse transcriptase Ty1/copia-type domain-containing protein</fullName>
    </recommendedName>
</protein>
<dbReference type="InterPro" id="IPR013103">
    <property type="entry name" value="RVT_2"/>
</dbReference>
<reference evidence="2" key="1">
    <citation type="submission" date="2018-05" db="EMBL/GenBank/DDBJ databases">
        <title>Draft genome of Mucuna pruriens seed.</title>
        <authorList>
            <person name="Nnadi N.E."/>
            <person name="Vos R."/>
            <person name="Hasami M.H."/>
            <person name="Devisetty U.K."/>
            <person name="Aguiy J.C."/>
        </authorList>
    </citation>
    <scope>NUCLEOTIDE SEQUENCE [LARGE SCALE GENOMIC DNA]</scope>
    <source>
        <strain evidence="2">JCA_2017</strain>
    </source>
</reference>
<evidence type="ECO:0000313" key="3">
    <source>
        <dbReference type="Proteomes" id="UP000257109"/>
    </source>
</evidence>